<evidence type="ECO:0000256" key="1">
    <source>
        <dbReference type="ARBA" id="ARBA00023015"/>
    </source>
</evidence>
<dbReference type="InterPro" id="IPR036388">
    <property type="entry name" value="WH-like_DNA-bd_sf"/>
</dbReference>
<sequence>MWYYAAHLTDFSIVMSFVAHESLAEKIAAHLAERIIKGELISGERIQEARVVEELQVSRGSVREALLLLESRHLVTIQPRRGAMVAELTVERVNSLYDVYEALLTLLATQVALQWTDENKMPLLNQAMKLQSPELKKDKFMFMLAGFDLMRAASDVINNPYLSTLLSDLQPAIQRTYALSIRFSQEGLERTIHFFAKVVELILARKADELPPLFREFSLYQRQLVLDAMAENPVPALD</sequence>
<dbReference type="SMART" id="SM00345">
    <property type="entry name" value="HTH_GNTR"/>
    <property type="match status" value="1"/>
</dbReference>
<dbReference type="Gene3D" id="1.20.120.530">
    <property type="entry name" value="GntR ligand-binding domain-like"/>
    <property type="match status" value="1"/>
</dbReference>
<dbReference type="STRING" id="484498.SAMN05421686_101548"/>
<proteinExistence type="predicted"/>
<keyword evidence="3" id="KW-0804">Transcription</keyword>
<dbReference type="OrthoDB" id="8066003at2"/>
<dbReference type="GO" id="GO:0003677">
    <property type="term" value="F:DNA binding"/>
    <property type="evidence" value="ECO:0007669"/>
    <property type="project" value="UniProtKB-KW"/>
</dbReference>
<dbReference type="InterPro" id="IPR000524">
    <property type="entry name" value="Tscrpt_reg_HTH_GntR"/>
</dbReference>
<accession>A0A1N7JAL9</accession>
<dbReference type="Proteomes" id="UP000185639">
    <property type="component" value="Unassembled WGS sequence"/>
</dbReference>
<dbReference type="InterPro" id="IPR011711">
    <property type="entry name" value="GntR_C"/>
</dbReference>
<evidence type="ECO:0000313" key="6">
    <source>
        <dbReference type="Proteomes" id="UP000185639"/>
    </source>
</evidence>
<evidence type="ECO:0000259" key="4">
    <source>
        <dbReference type="PROSITE" id="PS50949"/>
    </source>
</evidence>
<reference evidence="6" key="1">
    <citation type="submission" date="2017-01" db="EMBL/GenBank/DDBJ databases">
        <authorList>
            <person name="Varghese N."/>
            <person name="Submissions S."/>
        </authorList>
    </citation>
    <scope>NUCLEOTIDE SEQUENCE [LARGE SCALE GENOMIC DNA]</scope>
    <source>
        <strain evidence="6">DSM 24913</strain>
    </source>
</reference>
<dbReference type="CDD" id="cd07377">
    <property type="entry name" value="WHTH_GntR"/>
    <property type="match status" value="1"/>
</dbReference>
<evidence type="ECO:0000256" key="2">
    <source>
        <dbReference type="ARBA" id="ARBA00023125"/>
    </source>
</evidence>
<dbReference type="EMBL" id="FTOH01000001">
    <property type="protein sequence ID" value="SIS46324.1"/>
    <property type="molecule type" value="Genomic_DNA"/>
</dbReference>
<feature type="domain" description="HTH gntR-type" evidence="4">
    <location>
        <begin position="21"/>
        <end position="88"/>
    </location>
</feature>
<dbReference type="Gene3D" id="1.10.10.10">
    <property type="entry name" value="Winged helix-like DNA-binding domain superfamily/Winged helix DNA-binding domain"/>
    <property type="match status" value="1"/>
</dbReference>
<dbReference type="PROSITE" id="PS50949">
    <property type="entry name" value="HTH_GNTR"/>
    <property type="match status" value="1"/>
</dbReference>
<dbReference type="SUPFAM" id="SSF46785">
    <property type="entry name" value="Winged helix' DNA-binding domain"/>
    <property type="match status" value="1"/>
</dbReference>
<name>A0A1N7JAL9_9GAMM</name>
<organism evidence="5 6">
    <name type="scientific">Thalassolituus maritimus</name>
    <dbReference type="NCBI Taxonomy" id="484498"/>
    <lineage>
        <taxon>Bacteria</taxon>
        <taxon>Pseudomonadati</taxon>
        <taxon>Pseudomonadota</taxon>
        <taxon>Gammaproteobacteria</taxon>
        <taxon>Oceanospirillales</taxon>
        <taxon>Oceanospirillaceae</taxon>
        <taxon>Thalassolituus</taxon>
    </lineage>
</organism>
<dbReference type="PANTHER" id="PTHR43537">
    <property type="entry name" value="TRANSCRIPTIONAL REGULATOR, GNTR FAMILY"/>
    <property type="match status" value="1"/>
</dbReference>
<keyword evidence="1" id="KW-0805">Transcription regulation</keyword>
<dbReference type="SUPFAM" id="SSF48008">
    <property type="entry name" value="GntR ligand-binding domain-like"/>
    <property type="match status" value="1"/>
</dbReference>
<gene>
    <name evidence="5" type="ORF">SAMN05421686_101548</name>
</gene>
<keyword evidence="2" id="KW-0238">DNA-binding</keyword>
<dbReference type="GO" id="GO:0003700">
    <property type="term" value="F:DNA-binding transcription factor activity"/>
    <property type="evidence" value="ECO:0007669"/>
    <property type="project" value="InterPro"/>
</dbReference>
<dbReference type="PANTHER" id="PTHR43537:SF24">
    <property type="entry name" value="GLUCONATE OPERON TRANSCRIPTIONAL REPRESSOR"/>
    <property type="match status" value="1"/>
</dbReference>
<dbReference type="Pfam" id="PF00392">
    <property type="entry name" value="GntR"/>
    <property type="match status" value="1"/>
</dbReference>
<dbReference type="Pfam" id="PF07729">
    <property type="entry name" value="FCD"/>
    <property type="match status" value="1"/>
</dbReference>
<evidence type="ECO:0000313" key="5">
    <source>
        <dbReference type="EMBL" id="SIS46324.1"/>
    </source>
</evidence>
<protein>
    <submittedName>
        <fullName evidence="5">Transcriptional regulator, GntR family</fullName>
    </submittedName>
</protein>
<dbReference type="InterPro" id="IPR008920">
    <property type="entry name" value="TF_FadR/GntR_C"/>
</dbReference>
<evidence type="ECO:0000256" key="3">
    <source>
        <dbReference type="ARBA" id="ARBA00023163"/>
    </source>
</evidence>
<keyword evidence="6" id="KW-1185">Reference proteome</keyword>
<dbReference type="InterPro" id="IPR036390">
    <property type="entry name" value="WH_DNA-bd_sf"/>
</dbReference>
<dbReference type="AlphaFoldDB" id="A0A1N7JAL9"/>